<comment type="caution">
    <text evidence="1">The sequence shown here is derived from an EMBL/GenBank/DDBJ whole genome shotgun (WGS) entry which is preliminary data.</text>
</comment>
<reference evidence="1" key="1">
    <citation type="submission" date="2021-06" db="EMBL/GenBank/DDBJ databases">
        <authorList>
            <person name="Kallberg Y."/>
            <person name="Tangrot J."/>
            <person name="Rosling A."/>
        </authorList>
    </citation>
    <scope>NUCLEOTIDE SEQUENCE</scope>
    <source>
        <strain evidence="1">IA702</strain>
    </source>
</reference>
<proteinExistence type="predicted"/>
<sequence>KTLVYAPMQAMFRVQIMMDVVLQGRAYLPAATLHAPTKIYLVVMVVATLTKFAHRISSAV</sequence>
<feature type="non-terminal residue" evidence="1">
    <location>
        <position position="1"/>
    </location>
</feature>
<evidence type="ECO:0000313" key="2">
    <source>
        <dbReference type="Proteomes" id="UP000789572"/>
    </source>
</evidence>
<gene>
    <name evidence="1" type="ORF">POCULU_LOCUS7516</name>
</gene>
<dbReference type="Proteomes" id="UP000789572">
    <property type="component" value="Unassembled WGS sequence"/>
</dbReference>
<dbReference type="AlphaFoldDB" id="A0A9N9GDA4"/>
<protein>
    <submittedName>
        <fullName evidence="1">9770_t:CDS:1</fullName>
    </submittedName>
</protein>
<accession>A0A9N9GDA4</accession>
<evidence type="ECO:0000313" key="1">
    <source>
        <dbReference type="EMBL" id="CAG8602049.1"/>
    </source>
</evidence>
<dbReference type="EMBL" id="CAJVPJ010001734">
    <property type="protein sequence ID" value="CAG8602049.1"/>
    <property type="molecule type" value="Genomic_DNA"/>
</dbReference>
<name>A0A9N9GDA4_9GLOM</name>
<organism evidence="1 2">
    <name type="scientific">Paraglomus occultum</name>
    <dbReference type="NCBI Taxonomy" id="144539"/>
    <lineage>
        <taxon>Eukaryota</taxon>
        <taxon>Fungi</taxon>
        <taxon>Fungi incertae sedis</taxon>
        <taxon>Mucoromycota</taxon>
        <taxon>Glomeromycotina</taxon>
        <taxon>Glomeromycetes</taxon>
        <taxon>Paraglomerales</taxon>
        <taxon>Paraglomeraceae</taxon>
        <taxon>Paraglomus</taxon>
    </lineage>
</organism>
<keyword evidence="2" id="KW-1185">Reference proteome</keyword>